<dbReference type="AlphaFoldDB" id="K9UIU2"/>
<keyword evidence="4" id="KW-0378">Hydrolase</keyword>
<gene>
    <name evidence="4" type="ORF">Cha6605_3102</name>
</gene>
<dbReference type="InterPro" id="IPR003709">
    <property type="entry name" value="VanY-like_core_dom"/>
</dbReference>
<dbReference type="eggNOG" id="COG1876">
    <property type="taxonomic scope" value="Bacteria"/>
</dbReference>
<feature type="region of interest" description="Disordered" evidence="1">
    <location>
        <begin position="75"/>
        <end position="108"/>
    </location>
</feature>
<evidence type="ECO:0000256" key="2">
    <source>
        <dbReference type="SAM" id="Phobius"/>
    </source>
</evidence>
<dbReference type="Gene3D" id="3.30.1380.10">
    <property type="match status" value="1"/>
</dbReference>
<evidence type="ECO:0000313" key="4">
    <source>
        <dbReference type="EMBL" id="AFY94124.1"/>
    </source>
</evidence>
<dbReference type="PATRIC" id="fig|1173020.3.peg.3549"/>
<dbReference type="InterPro" id="IPR009045">
    <property type="entry name" value="Zn_M74/Hedgehog-like"/>
</dbReference>
<sequence length="273" mass="29375">MSNSDRSRPANKSAHLGKAEDIPAALRDGDKTRPDRLKHIAVAKRPVSGIAIGLTILASSGAAFLVVTALRQSPVVSPPSANTAPSNDDRLSQTPAATQSADTDNVLNHLPYSEAPDAELVSIGGGYRLRKAAAAKFQAMVAAARANGVNITTISAFRSVEDQKRLFFGVGAARGQQPTKRAEVSAPPKYSEHHTGYAVDIGDGTVPATNLNQNFDTTPAYKWMKANAATYGFELSFPKNNIQKVSYEPWHWRFVGDINSLETFYKAHNLNSK</sequence>
<feature type="compositionally biased region" description="Basic and acidic residues" evidence="1">
    <location>
        <begin position="17"/>
        <end position="32"/>
    </location>
</feature>
<dbReference type="GO" id="GO:0006508">
    <property type="term" value="P:proteolysis"/>
    <property type="evidence" value="ECO:0007669"/>
    <property type="project" value="InterPro"/>
</dbReference>
<dbReference type="KEGG" id="cmp:Cha6605_3102"/>
<dbReference type="CDD" id="cd14852">
    <property type="entry name" value="LD-carboxypeptidase"/>
    <property type="match status" value="1"/>
</dbReference>
<dbReference type="PANTHER" id="PTHR34385:SF1">
    <property type="entry name" value="PEPTIDOGLYCAN L-ALANYL-D-GLUTAMATE ENDOPEPTIDASE CWLK"/>
    <property type="match status" value="1"/>
</dbReference>
<dbReference type="EMBL" id="CP003600">
    <property type="protein sequence ID" value="AFY94124.1"/>
    <property type="molecule type" value="Genomic_DNA"/>
</dbReference>
<feature type="domain" description="D-alanyl-D-alanine carboxypeptidase-like core" evidence="3">
    <location>
        <begin position="128"/>
        <end position="257"/>
    </location>
</feature>
<protein>
    <submittedName>
        <fullName evidence="4">D-alanyl-D-alanine carboxypeptidase</fullName>
    </submittedName>
</protein>
<evidence type="ECO:0000259" key="3">
    <source>
        <dbReference type="Pfam" id="PF02557"/>
    </source>
</evidence>
<evidence type="ECO:0000256" key="1">
    <source>
        <dbReference type="SAM" id="MobiDB-lite"/>
    </source>
</evidence>
<dbReference type="GO" id="GO:0004180">
    <property type="term" value="F:carboxypeptidase activity"/>
    <property type="evidence" value="ECO:0007669"/>
    <property type="project" value="UniProtKB-KW"/>
</dbReference>
<feature type="compositionally biased region" description="Polar residues" evidence="1">
    <location>
        <begin position="75"/>
        <end position="106"/>
    </location>
</feature>
<keyword evidence="4" id="KW-0645">Protease</keyword>
<keyword evidence="2" id="KW-1133">Transmembrane helix</keyword>
<organism evidence="4 5">
    <name type="scientific">Chamaesiphon minutus (strain ATCC 27169 / PCC 6605)</name>
    <dbReference type="NCBI Taxonomy" id="1173020"/>
    <lineage>
        <taxon>Bacteria</taxon>
        <taxon>Bacillati</taxon>
        <taxon>Cyanobacteriota</taxon>
        <taxon>Cyanophyceae</taxon>
        <taxon>Gomontiellales</taxon>
        <taxon>Chamaesiphonaceae</taxon>
        <taxon>Chamaesiphon</taxon>
    </lineage>
</organism>
<dbReference type="Proteomes" id="UP000010366">
    <property type="component" value="Chromosome"/>
</dbReference>
<feature type="region of interest" description="Disordered" evidence="1">
    <location>
        <begin position="1"/>
        <end position="32"/>
    </location>
</feature>
<dbReference type="Pfam" id="PF02557">
    <property type="entry name" value="VanY"/>
    <property type="match status" value="1"/>
</dbReference>
<feature type="transmembrane region" description="Helical" evidence="2">
    <location>
        <begin position="47"/>
        <end position="70"/>
    </location>
</feature>
<dbReference type="InterPro" id="IPR058193">
    <property type="entry name" value="VanY/YodJ_core_dom"/>
</dbReference>
<evidence type="ECO:0000313" key="5">
    <source>
        <dbReference type="Proteomes" id="UP000010366"/>
    </source>
</evidence>
<keyword evidence="5" id="KW-1185">Reference proteome</keyword>
<dbReference type="OrthoDB" id="9792074at2"/>
<name>K9UIU2_CHAP6</name>
<reference evidence="4 5" key="1">
    <citation type="submission" date="2012-05" db="EMBL/GenBank/DDBJ databases">
        <title>Finished chromosome of genome of Chamaesiphon sp. PCC 6605.</title>
        <authorList>
            <consortium name="US DOE Joint Genome Institute"/>
            <person name="Gugger M."/>
            <person name="Coursin T."/>
            <person name="Rippka R."/>
            <person name="Tandeau De Marsac N."/>
            <person name="Huntemann M."/>
            <person name="Wei C.-L."/>
            <person name="Han J."/>
            <person name="Detter J.C."/>
            <person name="Han C."/>
            <person name="Tapia R."/>
            <person name="Chen A."/>
            <person name="Kyrpides N."/>
            <person name="Mavromatis K."/>
            <person name="Markowitz V."/>
            <person name="Szeto E."/>
            <person name="Ivanova N."/>
            <person name="Pagani I."/>
            <person name="Pati A."/>
            <person name="Goodwin L."/>
            <person name="Nordberg H.P."/>
            <person name="Cantor M.N."/>
            <person name="Hua S.X."/>
            <person name="Woyke T."/>
            <person name="Kerfeld C.A."/>
        </authorList>
    </citation>
    <scope>NUCLEOTIDE SEQUENCE [LARGE SCALE GENOMIC DNA]</scope>
    <source>
        <strain evidence="5">ATCC 27169 / PCC 6605</strain>
    </source>
</reference>
<keyword evidence="4" id="KW-0121">Carboxypeptidase</keyword>
<proteinExistence type="predicted"/>
<dbReference type="PANTHER" id="PTHR34385">
    <property type="entry name" value="D-ALANYL-D-ALANINE CARBOXYPEPTIDASE"/>
    <property type="match status" value="1"/>
</dbReference>
<keyword evidence="2" id="KW-0812">Transmembrane</keyword>
<dbReference type="SUPFAM" id="SSF55166">
    <property type="entry name" value="Hedgehog/DD-peptidase"/>
    <property type="match status" value="1"/>
</dbReference>
<dbReference type="InterPro" id="IPR052179">
    <property type="entry name" value="DD-CPase-like"/>
</dbReference>
<accession>K9UIU2</accession>
<dbReference type="STRING" id="1173020.Cha6605_3102"/>
<dbReference type="RefSeq" id="WP_015160266.1">
    <property type="nucleotide sequence ID" value="NC_019697.1"/>
</dbReference>
<dbReference type="HOGENOM" id="CLU_054193_6_1_3"/>
<keyword evidence="2" id="KW-0472">Membrane</keyword>